<gene>
    <name evidence="2" type="ORF">ACFOGJ_14400</name>
</gene>
<dbReference type="Gene3D" id="3.40.50.720">
    <property type="entry name" value="NAD(P)-binding Rossmann-like Domain"/>
    <property type="match status" value="1"/>
</dbReference>
<organism evidence="2 3">
    <name type="scientific">Marinibaculum pumilum</name>
    <dbReference type="NCBI Taxonomy" id="1766165"/>
    <lineage>
        <taxon>Bacteria</taxon>
        <taxon>Pseudomonadati</taxon>
        <taxon>Pseudomonadota</taxon>
        <taxon>Alphaproteobacteria</taxon>
        <taxon>Rhodospirillales</taxon>
        <taxon>Rhodospirillaceae</taxon>
        <taxon>Marinibaculum</taxon>
    </lineage>
</organism>
<sequence>MSMMRVATAAAAGGLDKLEIAERAVPEPGPGEILVRIHASSLNYHDYAVVTGMLPIPDGRIPMSDGAGEVVALGAGVDAFAVGDKVLSLFFPGWADGPLTPAKAGGVPGDNIDGFAAEYVAMPATAFTRMPAGYGMDEAATLPCAAVTAWRALTHTQPLKMGETVLVLGTGGVSIFALQFAKAAGARVIATSSSDAKLERLTALGADHVVNYKAEPRWGKAVQEITGGAGVDKVIEVGGPGTFGESIAACRMGGHIAMIGVLTGRTGEVPTAALFRKVLTVTGILVGSRQDQEDMVAAIEATGIRPVIDSRYPLQGIADAFAHQEAQGHFGKICLTV</sequence>
<dbReference type="EMBL" id="JBHRTR010000028">
    <property type="protein sequence ID" value="MFC3228431.1"/>
    <property type="molecule type" value="Genomic_DNA"/>
</dbReference>
<feature type="domain" description="Enoyl reductase (ER)" evidence="1">
    <location>
        <begin position="13"/>
        <end position="335"/>
    </location>
</feature>
<dbReference type="Proteomes" id="UP001595528">
    <property type="component" value="Unassembled WGS sequence"/>
</dbReference>
<dbReference type="SUPFAM" id="SSF50129">
    <property type="entry name" value="GroES-like"/>
    <property type="match status" value="1"/>
</dbReference>
<dbReference type="Gene3D" id="3.90.180.10">
    <property type="entry name" value="Medium-chain alcohol dehydrogenases, catalytic domain"/>
    <property type="match status" value="1"/>
</dbReference>
<evidence type="ECO:0000259" key="1">
    <source>
        <dbReference type="SMART" id="SM00829"/>
    </source>
</evidence>
<dbReference type="EC" id="1.1.1.-" evidence="2"/>
<name>A0ABV7L1A2_9PROT</name>
<dbReference type="SUPFAM" id="SSF51735">
    <property type="entry name" value="NAD(P)-binding Rossmann-fold domains"/>
    <property type="match status" value="1"/>
</dbReference>
<dbReference type="RefSeq" id="WP_379901533.1">
    <property type="nucleotide sequence ID" value="NZ_JBHRTR010000028.1"/>
</dbReference>
<dbReference type="PANTHER" id="PTHR45033:SF2">
    <property type="entry name" value="ZINC-TYPE ALCOHOL DEHYDROGENASE-LIKE PROTEIN C1773.06C"/>
    <property type="match status" value="1"/>
</dbReference>
<dbReference type="PANTHER" id="PTHR45033">
    <property type="match status" value="1"/>
</dbReference>
<dbReference type="Pfam" id="PF00107">
    <property type="entry name" value="ADH_zinc_N"/>
    <property type="match status" value="1"/>
</dbReference>
<evidence type="ECO:0000313" key="2">
    <source>
        <dbReference type="EMBL" id="MFC3228431.1"/>
    </source>
</evidence>
<dbReference type="Pfam" id="PF08240">
    <property type="entry name" value="ADH_N"/>
    <property type="match status" value="1"/>
</dbReference>
<dbReference type="InterPro" id="IPR020843">
    <property type="entry name" value="ER"/>
</dbReference>
<protein>
    <submittedName>
        <fullName evidence="2">NAD(P)-dependent alcohol dehydrogenase</fullName>
        <ecNumber evidence="2">1.1.1.-</ecNumber>
    </submittedName>
</protein>
<keyword evidence="2" id="KW-0560">Oxidoreductase</keyword>
<reference evidence="3" key="1">
    <citation type="journal article" date="2019" name="Int. J. Syst. Evol. Microbiol.">
        <title>The Global Catalogue of Microorganisms (GCM) 10K type strain sequencing project: providing services to taxonomists for standard genome sequencing and annotation.</title>
        <authorList>
            <consortium name="The Broad Institute Genomics Platform"/>
            <consortium name="The Broad Institute Genome Sequencing Center for Infectious Disease"/>
            <person name="Wu L."/>
            <person name="Ma J."/>
        </authorList>
    </citation>
    <scope>NUCLEOTIDE SEQUENCE [LARGE SCALE GENOMIC DNA]</scope>
    <source>
        <strain evidence="3">KCTC 42964</strain>
    </source>
</reference>
<dbReference type="CDD" id="cd08276">
    <property type="entry name" value="MDR7"/>
    <property type="match status" value="1"/>
</dbReference>
<dbReference type="GO" id="GO:0016491">
    <property type="term" value="F:oxidoreductase activity"/>
    <property type="evidence" value="ECO:0007669"/>
    <property type="project" value="UniProtKB-KW"/>
</dbReference>
<dbReference type="InterPro" id="IPR013154">
    <property type="entry name" value="ADH-like_N"/>
</dbReference>
<dbReference type="SMART" id="SM00829">
    <property type="entry name" value="PKS_ER"/>
    <property type="match status" value="1"/>
</dbReference>
<proteinExistence type="predicted"/>
<dbReference type="InterPro" id="IPR011032">
    <property type="entry name" value="GroES-like_sf"/>
</dbReference>
<keyword evidence="3" id="KW-1185">Reference proteome</keyword>
<dbReference type="InterPro" id="IPR052711">
    <property type="entry name" value="Zinc_ADH-like"/>
</dbReference>
<dbReference type="InterPro" id="IPR036291">
    <property type="entry name" value="NAD(P)-bd_dom_sf"/>
</dbReference>
<comment type="caution">
    <text evidence="2">The sequence shown here is derived from an EMBL/GenBank/DDBJ whole genome shotgun (WGS) entry which is preliminary data.</text>
</comment>
<dbReference type="InterPro" id="IPR013149">
    <property type="entry name" value="ADH-like_C"/>
</dbReference>
<evidence type="ECO:0000313" key="3">
    <source>
        <dbReference type="Proteomes" id="UP001595528"/>
    </source>
</evidence>
<accession>A0ABV7L1A2</accession>